<protein>
    <submittedName>
        <fullName evidence="2">Receptor kinase</fullName>
    </submittedName>
</protein>
<organism evidence="2 3">
    <name type="scientific">Solanum tuberosum</name>
    <name type="common">Potato</name>
    <dbReference type="NCBI Taxonomy" id="4113"/>
    <lineage>
        <taxon>Eukaryota</taxon>
        <taxon>Viridiplantae</taxon>
        <taxon>Streptophyta</taxon>
        <taxon>Embryophyta</taxon>
        <taxon>Tracheophyta</taxon>
        <taxon>Spermatophyta</taxon>
        <taxon>Magnoliopsida</taxon>
        <taxon>eudicotyledons</taxon>
        <taxon>Gunneridae</taxon>
        <taxon>Pentapetalae</taxon>
        <taxon>asterids</taxon>
        <taxon>lamiids</taxon>
        <taxon>Solanales</taxon>
        <taxon>Solanaceae</taxon>
        <taxon>Solanoideae</taxon>
        <taxon>Solaneae</taxon>
        <taxon>Solanum</taxon>
    </lineage>
</organism>
<dbReference type="HOGENOM" id="CLU_1621879_0_0_1"/>
<evidence type="ECO:0000313" key="3">
    <source>
        <dbReference type="Proteomes" id="UP000011115"/>
    </source>
</evidence>
<accession>M1DAJ1</accession>
<reference evidence="3" key="1">
    <citation type="journal article" date="2011" name="Nature">
        <title>Genome sequence and analysis of the tuber crop potato.</title>
        <authorList>
            <consortium name="The Potato Genome Sequencing Consortium"/>
        </authorList>
    </citation>
    <scope>NUCLEOTIDE SEQUENCE [LARGE SCALE GENOMIC DNA]</scope>
    <source>
        <strain evidence="3">cv. DM1-3 516 R44</strain>
    </source>
</reference>
<name>M1DAJ1_SOLTU</name>
<proteinExistence type="predicted"/>
<dbReference type="Proteomes" id="UP000011115">
    <property type="component" value="Unassembled WGS sequence"/>
</dbReference>
<dbReference type="Gramene" id="PGSC0003DMT400085906">
    <property type="protein sequence ID" value="PGSC0003DMT400085906"/>
    <property type="gene ID" value="PGSC0003DMG400035477"/>
</dbReference>
<keyword evidence="3" id="KW-1185">Reference proteome</keyword>
<dbReference type="EnsemblPlants" id="PGSC0003DMT400085906">
    <property type="protein sequence ID" value="PGSC0003DMT400085906"/>
    <property type="gene ID" value="PGSC0003DMG400035477"/>
</dbReference>
<feature type="compositionally biased region" description="Basic and acidic residues" evidence="1">
    <location>
        <begin position="1"/>
        <end position="15"/>
    </location>
</feature>
<sequence length="164" mass="18226">MWPETRKSHPFESQRAEVGSDSGHIGNLSLLNSLDLAKNAFHDKIPQQLSRLSITTKRKKNFRYRYSGSSTGASLIPHGVRVSYGEPPCFRRVPILLSVISVVRRSRVLSRLPSLSFRGFIGSQDEGSLGDQQWSSSVDYVQVVDSGRDKLGIRTQSSSFLGCL</sequence>
<dbReference type="InParanoid" id="M1DAJ1"/>
<evidence type="ECO:0000256" key="1">
    <source>
        <dbReference type="SAM" id="MobiDB-lite"/>
    </source>
</evidence>
<feature type="region of interest" description="Disordered" evidence="1">
    <location>
        <begin position="1"/>
        <end position="21"/>
    </location>
</feature>
<dbReference type="AlphaFoldDB" id="M1DAJ1"/>
<reference evidence="2" key="2">
    <citation type="submission" date="2015-06" db="UniProtKB">
        <authorList>
            <consortium name="EnsemblPlants"/>
        </authorList>
    </citation>
    <scope>IDENTIFICATION</scope>
    <source>
        <strain evidence="2">DM1-3 516 R44</strain>
    </source>
</reference>
<dbReference type="PaxDb" id="4113-PGSC0003DMT400085906"/>
<evidence type="ECO:0000313" key="2">
    <source>
        <dbReference type="EnsemblPlants" id="PGSC0003DMT400085906"/>
    </source>
</evidence>